<dbReference type="NCBIfam" id="TIGR03023">
    <property type="entry name" value="WcaJ_sugtrans"/>
    <property type="match status" value="1"/>
</dbReference>
<dbReference type="InterPro" id="IPR003362">
    <property type="entry name" value="Bact_transf"/>
</dbReference>
<dbReference type="Proteomes" id="UP001217776">
    <property type="component" value="Unassembled WGS sequence"/>
</dbReference>
<sequence>MQEIQRFNKVLKSCVLFGDIILLNSLLWGFELVLGSRFYSGNLTSLYQGMVLLSLCYLVCNIQSGVILHHPVVRPEQIMIRVLRNMVPFILFSICFLSLFHFEFFRSRLFGLFYVALLIILICYRLAFRYFLELYREKGGNVRMVVLVGSHENMQELYHSMTDDPTSGYRVMGYFEDSPSDYYPEEVAYLGQPKEAIEYLERNSGKIAQLYCSLPSVRSAEIVPIINYCENHLVRFFSVPNVRNYLKRRMYFDLLGNVPVLSIRREPLELRENRVLKRFFDIIFSLIFLCTIFPFVYIIIGIAIKISSPGPIFFKQKRSGEDGREFWCYKFRSMRVNAQCDVLQATANDPRKTRIGEFIRKTSIDELPQFINVLMGDMSVVGPRPHMLKHTEEYAQVINKFMVRHFVKPGITGWAQVTGYRGETKELWQMEGRVSRDIWYIEHWTFMLDLYIIYKTVYNAIHGEKEAY</sequence>
<dbReference type="PANTHER" id="PTHR30576:SF0">
    <property type="entry name" value="UNDECAPRENYL-PHOSPHATE N-ACETYLGALACTOSAMINYL 1-PHOSPHATE TRANSFERASE-RELATED"/>
    <property type="match status" value="1"/>
</dbReference>
<dbReference type="EC" id="2.7.8.31" evidence="12"/>
<evidence type="ECO:0000313" key="16">
    <source>
        <dbReference type="Proteomes" id="UP000284785"/>
    </source>
</evidence>
<dbReference type="EMBL" id="CZAP01000011">
    <property type="protein sequence ID" value="CUP74470.1"/>
    <property type="molecule type" value="Genomic_DNA"/>
</dbReference>
<dbReference type="GO" id="GO:0089702">
    <property type="term" value="F:undecaprenyl-phosphate glucose phosphotransferase activity"/>
    <property type="evidence" value="ECO:0007669"/>
    <property type="project" value="UniProtKB-EC"/>
</dbReference>
<evidence type="ECO:0000313" key="13">
    <source>
        <dbReference type="EMBL" id="MDC2234334.1"/>
    </source>
</evidence>
<evidence type="ECO:0000256" key="2">
    <source>
        <dbReference type="ARBA" id="ARBA00006464"/>
    </source>
</evidence>
<evidence type="ECO:0000313" key="11">
    <source>
        <dbReference type="EMBL" id="KAB4304845.1"/>
    </source>
</evidence>
<evidence type="ECO:0000256" key="4">
    <source>
        <dbReference type="ARBA" id="ARBA00022692"/>
    </source>
</evidence>
<evidence type="ECO:0000259" key="8">
    <source>
        <dbReference type="Pfam" id="PF02397"/>
    </source>
</evidence>
<gene>
    <name evidence="10" type="primary">wcaJ_4</name>
    <name evidence="9" type="ORF">BatF92_17410</name>
    <name evidence="14" type="ORF">DW780_05660</name>
    <name evidence="10" type="ORF">ERS852511_03078</name>
    <name evidence="12" type="ORF">GAN91_24770</name>
    <name evidence="11" type="ORF">GAO51_27360</name>
    <name evidence="13" type="ORF">PO127_01065</name>
</gene>
<dbReference type="PANTHER" id="PTHR30576">
    <property type="entry name" value="COLANIC BIOSYNTHESIS UDP-GLUCOSE LIPID CARRIER TRANSFERASE"/>
    <property type="match status" value="1"/>
</dbReference>
<dbReference type="InterPro" id="IPR017473">
    <property type="entry name" value="Undecaprenyl-P_gluc_Ptfrase"/>
</dbReference>
<dbReference type="Proteomes" id="UP000095576">
    <property type="component" value="Unassembled WGS sequence"/>
</dbReference>
<dbReference type="EMBL" id="WCRY01000040">
    <property type="protein sequence ID" value="KAB4472165.1"/>
    <property type="molecule type" value="Genomic_DNA"/>
</dbReference>
<evidence type="ECO:0000256" key="6">
    <source>
        <dbReference type="ARBA" id="ARBA00023136"/>
    </source>
</evidence>
<feature type="transmembrane region" description="Helical" evidence="7">
    <location>
        <begin position="12"/>
        <end position="30"/>
    </location>
</feature>
<reference evidence="17 18" key="3">
    <citation type="journal article" date="2019" name="Nat. Med.">
        <title>A library of human gut bacterial isolates paired with longitudinal multiomics data enables mechanistic microbiome research.</title>
        <authorList>
            <person name="Poyet M."/>
            <person name="Groussin M."/>
            <person name="Gibbons S.M."/>
            <person name="Avila-Pacheco J."/>
            <person name="Jiang X."/>
            <person name="Kearney S.M."/>
            <person name="Perrotta A.R."/>
            <person name="Berdy B."/>
            <person name="Zhao S."/>
            <person name="Lieberman T.D."/>
            <person name="Swanson P.K."/>
            <person name="Smith M."/>
            <person name="Roesemann S."/>
            <person name="Alexander J.E."/>
            <person name="Rich S.A."/>
            <person name="Livny J."/>
            <person name="Vlamakis H."/>
            <person name="Clish C."/>
            <person name="Bullock K."/>
            <person name="Deik A."/>
            <person name="Scott J."/>
            <person name="Pierce K.A."/>
            <person name="Xavier R.J."/>
            <person name="Alm E.J."/>
        </authorList>
    </citation>
    <scope>NUCLEOTIDE SEQUENCE [LARGE SCALE GENOMIC DNA]</scope>
    <source>
        <strain evidence="12 17">BIOML-A162</strain>
        <strain evidence="11 18">BIOML-A188</strain>
    </source>
</reference>
<protein>
    <submittedName>
        <fullName evidence="10">Glycosyltransferase</fullName>
    </submittedName>
    <submittedName>
        <fullName evidence="12">Undecaprenyl-phosphate glucose phosphotransferase</fullName>
        <ecNumber evidence="12">2.7.8.31</ecNumber>
    </submittedName>
</protein>
<dbReference type="GeneID" id="60926440"/>
<evidence type="ECO:0000313" key="9">
    <source>
        <dbReference type="EMBL" id="BCA49799.1"/>
    </source>
</evidence>
<evidence type="ECO:0000256" key="5">
    <source>
        <dbReference type="ARBA" id="ARBA00022989"/>
    </source>
</evidence>
<dbReference type="NCBIfam" id="TIGR03025">
    <property type="entry name" value="EPS_sugtrans"/>
    <property type="match status" value="1"/>
</dbReference>
<dbReference type="KEGG" id="btho:Btheta7330_02882"/>
<evidence type="ECO:0000313" key="15">
    <source>
        <dbReference type="Proteomes" id="UP000095576"/>
    </source>
</evidence>
<dbReference type="Pfam" id="PF13727">
    <property type="entry name" value="CoA_binding_3"/>
    <property type="match status" value="1"/>
</dbReference>
<accession>A0A0N7IAB4</accession>
<organism evidence="12 17">
    <name type="scientific">Bacteroides thetaiotaomicron</name>
    <dbReference type="NCBI Taxonomy" id="818"/>
    <lineage>
        <taxon>Bacteria</taxon>
        <taxon>Pseudomonadati</taxon>
        <taxon>Bacteroidota</taxon>
        <taxon>Bacteroidia</taxon>
        <taxon>Bacteroidales</taxon>
        <taxon>Bacteroidaceae</taxon>
        <taxon>Bacteroides</taxon>
    </lineage>
</organism>
<accession>C6IEZ6</accession>
<feature type="domain" description="Bacterial sugar transferase" evidence="8">
    <location>
        <begin position="277"/>
        <end position="460"/>
    </location>
</feature>
<dbReference type="EMBL" id="WCSY01000043">
    <property type="protein sequence ID" value="KAB4304845.1"/>
    <property type="molecule type" value="Genomic_DNA"/>
</dbReference>
<feature type="transmembrane region" description="Helical" evidence="7">
    <location>
        <begin position="279"/>
        <end position="304"/>
    </location>
</feature>
<dbReference type="Gene3D" id="3.40.50.720">
    <property type="entry name" value="NAD(P)-binding Rossmann-like Domain"/>
    <property type="match status" value="1"/>
</dbReference>
<dbReference type="AlphaFoldDB" id="A0A0N7IAB4"/>
<evidence type="ECO:0000313" key="12">
    <source>
        <dbReference type="EMBL" id="KAB4472165.1"/>
    </source>
</evidence>
<reference evidence="14 16" key="2">
    <citation type="submission" date="2018-08" db="EMBL/GenBank/DDBJ databases">
        <title>A genome reference for cultivated species of the human gut microbiota.</title>
        <authorList>
            <person name="Zou Y."/>
            <person name="Xue W."/>
            <person name="Luo G."/>
        </authorList>
    </citation>
    <scope>NUCLEOTIDE SEQUENCE [LARGE SCALE GENOMIC DNA]</scope>
    <source>
        <strain evidence="14 16">AM30-26</strain>
    </source>
</reference>
<comment type="subcellular location">
    <subcellularLocation>
        <location evidence="1">Membrane</location>
        <topology evidence="1">Multi-pass membrane protein</topology>
    </subcellularLocation>
</comment>
<dbReference type="GO" id="GO:0016020">
    <property type="term" value="C:membrane"/>
    <property type="evidence" value="ECO:0007669"/>
    <property type="project" value="UniProtKB-SubCell"/>
</dbReference>
<dbReference type="EMBL" id="QSJP01000004">
    <property type="protein sequence ID" value="RHD89571.1"/>
    <property type="molecule type" value="Genomic_DNA"/>
</dbReference>
<evidence type="ECO:0000313" key="19">
    <source>
        <dbReference type="Proteomes" id="UP000500882"/>
    </source>
</evidence>
<dbReference type="EMBL" id="JAQNVG010000001">
    <property type="protein sequence ID" value="MDC2234334.1"/>
    <property type="molecule type" value="Genomic_DNA"/>
</dbReference>
<dbReference type="InterPro" id="IPR017475">
    <property type="entry name" value="EPS_sugar_tfrase"/>
</dbReference>
<dbReference type="Proteomes" id="UP000500882">
    <property type="component" value="Chromosome"/>
</dbReference>
<feature type="transmembrane region" description="Helical" evidence="7">
    <location>
        <begin position="50"/>
        <end position="70"/>
    </location>
</feature>
<dbReference type="RefSeq" id="WP_008766006.1">
    <property type="nucleotide sequence ID" value="NZ_AP022660.1"/>
</dbReference>
<proteinExistence type="inferred from homology"/>
<dbReference type="Proteomes" id="UP000284785">
    <property type="component" value="Unassembled WGS sequence"/>
</dbReference>
<dbReference type="Proteomes" id="UP000440614">
    <property type="component" value="Unassembled WGS sequence"/>
</dbReference>
<feature type="transmembrane region" description="Helical" evidence="7">
    <location>
        <begin position="108"/>
        <end position="128"/>
    </location>
</feature>
<evidence type="ECO:0000256" key="1">
    <source>
        <dbReference type="ARBA" id="ARBA00004141"/>
    </source>
</evidence>
<comment type="similarity">
    <text evidence="2">Belongs to the bacterial sugar transferase family.</text>
</comment>
<reference evidence="10 15" key="1">
    <citation type="submission" date="2015-09" db="EMBL/GenBank/DDBJ databases">
        <authorList>
            <consortium name="Pathogen Informatics"/>
        </authorList>
    </citation>
    <scope>NUCLEOTIDE SEQUENCE [LARGE SCALE GENOMIC DNA]</scope>
    <source>
        <strain evidence="10 15">2789STDY5834899</strain>
    </source>
</reference>
<evidence type="ECO:0000313" key="10">
    <source>
        <dbReference type="EMBL" id="CUP74470.1"/>
    </source>
</evidence>
<evidence type="ECO:0000313" key="18">
    <source>
        <dbReference type="Proteomes" id="UP000440614"/>
    </source>
</evidence>
<dbReference type="Pfam" id="PF02397">
    <property type="entry name" value="Bac_transf"/>
    <property type="match status" value="1"/>
</dbReference>
<reference evidence="13" key="5">
    <citation type="submission" date="2022-10" db="EMBL/GenBank/DDBJ databases">
        <title>Human gut microbiome strain richness.</title>
        <authorList>
            <person name="Chen-Liaw A."/>
        </authorList>
    </citation>
    <scope>NUCLEOTIDE SEQUENCE</scope>
    <source>
        <strain evidence="13">1001283st1_A3_1001283B150304_161114</strain>
    </source>
</reference>
<feature type="transmembrane region" description="Helical" evidence="7">
    <location>
        <begin position="82"/>
        <end position="102"/>
    </location>
</feature>
<dbReference type="Proteomes" id="UP000436858">
    <property type="component" value="Unassembled WGS sequence"/>
</dbReference>
<keyword evidence="4 7" id="KW-0812">Transmembrane</keyword>
<evidence type="ECO:0000256" key="3">
    <source>
        <dbReference type="ARBA" id="ARBA00022679"/>
    </source>
</evidence>
<keyword evidence="5 7" id="KW-1133">Transmembrane helix</keyword>
<evidence type="ECO:0000313" key="14">
    <source>
        <dbReference type="EMBL" id="RHD89571.1"/>
    </source>
</evidence>
<keyword evidence="6 7" id="KW-0472">Membrane</keyword>
<evidence type="ECO:0000256" key="7">
    <source>
        <dbReference type="SAM" id="Phobius"/>
    </source>
</evidence>
<evidence type="ECO:0000313" key="17">
    <source>
        <dbReference type="Proteomes" id="UP000436858"/>
    </source>
</evidence>
<name>A0A0N7IAB4_BACT4</name>
<reference evidence="9 19" key="4">
    <citation type="submission" date="2020-02" db="EMBL/GenBank/DDBJ databases">
        <title>Whole-genome sequencing and comparative analysis of the genomes of Bacteroides thetaiotaomicron and Escherichia coli isolated from a healthy resident in Vietnam.</title>
        <authorList>
            <person name="Mohsin M."/>
            <person name="Tanaka K."/>
            <person name="Kawahara R."/>
            <person name="Kondo S."/>
            <person name="Noguchi H."/>
            <person name="Motooka D."/>
            <person name="Nakamura S."/>
            <person name="Khong D.T."/>
            <person name="Nguyen T.N."/>
            <person name="Tran H.T."/>
            <person name="Yamamoto Y."/>
        </authorList>
    </citation>
    <scope>NUCLEOTIDE SEQUENCE [LARGE SCALE GENOMIC DNA]</scope>
    <source>
        <strain evidence="9 19">F9-2</strain>
    </source>
</reference>
<dbReference type="OMA" id="YRQERMG"/>
<dbReference type="EMBL" id="AP022660">
    <property type="protein sequence ID" value="BCA49799.1"/>
    <property type="molecule type" value="Genomic_DNA"/>
</dbReference>
<dbReference type="PATRIC" id="fig|818.23.peg.2970"/>
<keyword evidence="3 12" id="KW-0808">Transferase</keyword>